<evidence type="ECO:0000313" key="2">
    <source>
        <dbReference type="Proteomes" id="UP000567293"/>
    </source>
</evidence>
<dbReference type="AlphaFoldDB" id="A0A7V8NQY9"/>
<evidence type="ECO:0000313" key="1">
    <source>
        <dbReference type="EMBL" id="MBA0085897.1"/>
    </source>
</evidence>
<dbReference type="Proteomes" id="UP000567293">
    <property type="component" value="Unassembled WGS sequence"/>
</dbReference>
<protein>
    <submittedName>
        <fullName evidence="1">Uncharacterized protein</fullName>
    </submittedName>
</protein>
<accession>A0A7V8NQY9</accession>
<sequence>MRTPKRLYPEERIIDHPERLTCPHCGDLLVMWNYLAWDKTVQTLDRVLSLAARPGHCPQATCPGSRMRLLSAQAQQMAPAGSTYG</sequence>
<keyword evidence="2" id="KW-1185">Reference proteome</keyword>
<organism evidence="1 2">
    <name type="scientific">Candidatus Acidiferrum panamense</name>
    <dbReference type="NCBI Taxonomy" id="2741543"/>
    <lineage>
        <taxon>Bacteria</taxon>
        <taxon>Pseudomonadati</taxon>
        <taxon>Acidobacteriota</taxon>
        <taxon>Terriglobia</taxon>
        <taxon>Candidatus Acidiferrales</taxon>
        <taxon>Candidatus Acidiferrum</taxon>
    </lineage>
</organism>
<proteinExistence type="predicted"/>
<gene>
    <name evidence="1" type="ORF">HRJ53_12940</name>
</gene>
<name>A0A7V8NQY9_9BACT</name>
<comment type="caution">
    <text evidence="1">The sequence shown here is derived from an EMBL/GenBank/DDBJ whole genome shotgun (WGS) entry which is preliminary data.</text>
</comment>
<reference evidence="1" key="1">
    <citation type="submission" date="2020-06" db="EMBL/GenBank/DDBJ databases">
        <title>Legume-microbial interactions unlock mineral nutrients during tropical forest succession.</title>
        <authorList>
            <person name="Epihov D.Z."/>
        </authorList>
    </citation>
    <scope>NUCLEOTIDE SEQUENCE [LARGE SCALE GENOMIC DNA]</scope>
    <source>
        <strain evidence="1">Pan2503</strain>
    </source>
</reference>
<dbReference type="EMBL" id="JACDQQ010001256">
    <property type="protein sequence ID" value="MBA0085897.1"/>
    <property type="molecule type" value="Genomic_DNA"/>
</dbReference>